<sequence length="948" mass="110852">MCQVQQLMDIYNEQQTHHKSRRIGLGTPSGEYGLHHSNSLGPVSVERIDTHKFSQYVGKYIKSVEQHDKELVSEHSLQKMASLQNEMESEEKANILFQPEQQILIEQLSKQNKSANDSSNNKDLNVVTFGKDLQPKQHIDTEQNNDKIKQAVLMRHVTDRKFTKLNRWAQFKENFKLIDLFGSQINFTYTYQETYKTLEGALLTLIIVLILLVITLTQFASMAQKTEYNLNANTQFSDLSQDSEEFTFSSNYTFNGKELGQESRNVQGTEHFQFAFFFTDLEGNLLDIEIIRRHIEIRITHKQGMWEQLTKRRTSQTLATLDYQKCGRTFKATASEYLQAPIEQSFCLLPNQSWSIKGNYYAQDFKYLNMRILKCKNSTLSSTICADPVASKSFLEKTKMSIIYTNSMFNSTNMETPVVSAVSDQVYYTFLPTFSKLQNIFIKRQEGSLKDNIWLTTKKTIFFYAVDYVQEIMQILQDDVYLNIYFRKDNNHSVFERRVQTFYDWVAYVGGFWKAIFAVGFLLSQLFSYQIFVKSIMKRLYFIEDANEFKKETQVMRQSFKQSKVLGNDPNEKTVNRYLSVLGQKTETANAYGFTDSIAFYLFSKIPAARKLFSLKFKRHQLFMASYQKILQEMDVISFIRNQRYLTALMEIFLSKRESKIMLRLRQVNVFDEMKKNVLGSSQLHKYLNFGHSTNVSKVSRNYVDQFFKLHEVRQIILDVQEGNATEKELALLRYLGLQVSETRHAQKVILHSNSAMSLHTDEDLMKEIEENNAREYEDSIELGYSNKQSIAVTIYKELISECPNRQLSMPHPNLDDIYQSQEESYQQHHIPQQFLKQSSKEFANINIEVIKPEQRGNEDEDTLMLEDQPQKQSRAEDLKRIWLLKTPWNIENGNEIDQSHDTKSIQLEFDCDKAPPQELNFSFSKQNIRNEDFRTQKLNSGYNSGKE</sequence>
<dbReference type="EMBL" id="RRYP01003045">
    <property type="protein sequence ID" value="TNV84198.1"/>
    <property type="molecule type" value="Genomic_DNA"/>
</dbReference>
<organism evidence="2 3">
    <name type="scientific">Halteria grandinella</name>
    <dbReference type="NCBI Taxonomy" id="5974"/>
    <lineage>
        <taxon>Eukaryota</taxon>
        <taxon>Sar</taxon>
        <taxon>Alveolata</taxon>
        <taxon>Ciliophora</taxon>
        <taxon>Intramacronucleata</taxon>
        <taxon>Spirotrichea</taxon>
        <taxon>Stichotrichia</taxon>
        <taxon>Sporadotrichida</taxon>
        <taxon>Halteriidae</taxon>
        <taxon>Halteria</taxon>
    </lineage>
</organism>
<evidence type="ECO:0000256" key="1">
    <source>
        <dbReference type="SAM" id="Phobius"/>
    </source>
</evidence>
<keyword evidence="1" id="KW-0472">Membrane</keyword>
<dbReference type="PANTHER" id="PTHR31398:SF0">
    <property type="entry name" value="MEIOTIC NUCLEAR DIVISION PROTEIN 1 HOMOLOG"/>
    <property type="match status" value="1"/>
</dbReference>
<accession>A0A8J8T7I4</accession>
<reference evidence="2" key="1">
    <citation type="submission" date="2019-06" db="EMBL/GenBank/DDBJ databases">
        <authorList>
            <person name="Zheng W."/>
        </authorList>
    </citation>
    <scope>NUCLEOTIDE SEQUENCE</scope>
    <source>
        <strain evidence="2">QDHG01</strain>
    </source>
</reference>
<keyword evidence="3" id="KW-1185">Reference proteome</keyword>
<protein>
    <recommendedName>
        <fullName evidence="4">Transmembrane protein</fullName>
    </recommendedName>
</protein>
<proteinExistence type="predicted"/>
<keyword evidence="1" id="KW-0812">Transmembrane</keyword>
<gene>
    <name evidence="2" type="ORF">FGO68_gene7891</name>
</gene>
<feature type="transmembrane region" description="Helical" evidence="1">
    <location>
        <begin position="201"/>
        <end position="220"/>
    </location>
</feature>
<evidence type="ECO:0000313" key="3">
    <source>
        <dbReference type="Proteomes" id="UP000785679"/>
    </source>
</evidence>
<dbReference type="PANTHER" id="PTHR31398">
    <property type="entry name" value="MEIOTIC NUCLEAR DIVISION PROTEIN 1 HOMOLOG"/>
    <property type="match status" value="1"/>
</dbReference>
<dbReference type="GO" id="GO:0005634">
    <property type="term" value="C:nucleus"/>
    <property type="evidence" value="ECO:0007669"/>
    <property type="project" value="TreeGrafter"/>
</dbReference>
<dbReference type="Proteomes" id="UP000785679">
    <property type="component" value="Unassembled WGS sequence"/>
</dbReference>
<name>A0A8J8T7I4_HALGN</name>
<dbReference type="GO" id="GO:0007131">
    <property type="term" value="P:reciprocal meiotic recombination"/>
    <property type="evidence" value="ECO:0007669"/>
    <property type="project" value="TreeGrafter"/>
</dbReference>
<evidence type="ECO:0000313" key="2">
    <source>
        <dbReference type="EMBL" id="TNV84198.1"/>
    </source>
</evidence>
<feature type="transmembrane region" description="Helical" evidence="1">
    <location>
        <begin position="505"/>
        <end position="529"/>
    </location>
</feature>
<comment type="caution">
    <text evidence="2">The sequence shown here is derived from an EMBL/GenBank/DDBJ whole genome shotgun (WGS) entry which is preliminary data.</text>
</comment>
<keyword evidence="1" id="KW-1133">Transmembrane helix</keyword>
<evidence type="ECO:0008006" key="4">
    <source>
        <dbReference type="Google" id="ProtNLM"/>
    </source>
</evidence>
<dbReference type="AlphaFoldDB" id="A0A8J8T7I4"/>